<evidence type="ECO:0000313" key="2">
    <source>
        <dbReference type="WBParaSite" id="JU765_v2.g760.t1"/>
    </source>
</evidence>
<name>A0AC34RKZ8_9BILA</name>
<dbReference type="Proteomes" id="UP000887576">
    <property type="component" value="Unplaced"/>
</dbReference>
<accession>A0AC34RKZ8</accession>
<organism evidence="1 2">
    <name type="scientific">Panagrolaimus sp. JU765</name>
    <dbReference type="NCBI Taxonomy" id="591449"/>
    <lineage>
        <taxon>Eukaryota</taxon>
        <taxon>Metazoa</taxon>
        <taxon>Ecdysozoa</taxon>
        <taxon>Nematoda</taxon>
        <taxon>Chromadorea</taxon>
        <taxon>Rhabditida</taxon>
        <taxon>Tylenchina</taxon>
        <taxon>Panagrolaimomorpha</taxon>
        <taxon>Panagrolaimoidea</taxon>
        <taxon>Panagrolaimidae</taxon>
        <taxon>Panagrolaimus</taxon>
    </lineage>
</organism>
<protein>
    <submittedName>
        <fullName evidence="2">UBC core domain-containing protein</fullName>
    </submittedName>
</protein>
<evidence type="ECO:0000313" key="1">
    <source>
        <dbReference type="Proteomes" id="UP000887576"/>
    </source>
</evidence>
<dbReference type="WBParaSite" id="JU765_v2.g760.t1">
    <property type="protein sequence ID" value="JU765_v2.g760.t1"/>
    <property type="gene ID" value="JU765_v2.g760"/>
</dbReference>
<reference evidence="2" key="1">
    <citation type="submission" date="2022-11" db="UniProtKB">
        <authorList>
            <consortium name="WormBaseParasite"/>
        </authorList>
    </citation>
    <scope>IDENTIFICATION</scope>
</reference>
<proteinExistence type="predicted"/>
<sequence>MTDGDEPMPDESSTFHTQEATPGVTPLERLKTGLAIKQFIFLESAQSFLIITPQDEAFLLPSDSQVPFKVAEGASLNDAYITYASSRKSLVFHNNCQVTIRRDMDKVFALQTAFDSPNPNDAEKLLEFPFQEAMEWVKFLKASPLRFTDYPEFKSFIETLGEKCEAAPESSNGFTIVVRIAKCRELFTELENYARKALKEEISLFPVFPLLFWLIERLRWVLNPNFPYHAHSVSDDPNRMMVDVSVMNSEAARVLSFYRWPHMNFQYALPGRLAETGFFFQPGPSGEDRVVCFSCSISLVTWESNDEPLQEHERHHSSHCRFMDEFLSENVPLGVTSSILPPLKIGCKKDKIVVRSTLNASAEFFAFGDSEGFSSTARLNVFHMDSAPLQLYNCPLPLFRDFKLSYSLYYDQKFDNTLEFGRITSLSIAGKERFIKVNERDDADADCLLYVGVSVNSKAMKNYPNSQQQFIPFIFVYKISRHLKEKIDPSEAPKRSIKTVLSEFQNLVSDIGEPGDPLTEEVHFPDDEMIENDFWSSDELMDDSYDFKNKMSKKTRAKHEEPNPFVDVDYSLYKVRPLIIGSVDLSIVNGTDWIVEHIVTSDVDNGLVAAVLSNNEGKSEIILFPRCNDSHRFGRDDVKNFTIPNGKVSKLMILPVDHFASYRAANMSDPEPFGPNIAIGSILILLSTKELILFDSASGTSVLVSKNTVDFAVDDKQNTVVADMEGNVQTIHIAAPLTAIQSEKVDELALHYVASTSSTPNSRIVDQINEEAANDDLIVSVVDMLNSLPVYRPFNEQTLHQIHEIVQSKPIRSLATQARVMTSKTTIAALESFLQHSLGFQMVAPPHWVESVQPVQSRLFNPMQSISSENNANASIQSMKESLIKDEKPLPTRAWKFNSEKESMKPAYVFEMAILPCKPLSHINFKFTFTNASNGAPDINFTIYRSKQQKSSRTFGSDDVTRLIPYCNDPSILENDCVKVLPTMHIKHFVDLRSTSAVIQINMSTILDELASASLDEEWYTKPVLLYLMVEVSNHQSLIQQINARTTNILNANRSKNKMDKSKSSRSQGMTKKKLAYSRKAIILKNQKPFTSMKQQQMSNRLNISKRKDTPLKKGKTEEGSALPKSGILLIEEFSITVYRTADSSSHSHLQRLLLQKDQTIQNRLLELTLRKSVGELGYSSMNDVYMAQQKALDILVWVVQNWRLMNVNMKQLNIFLDLIIVKFDELLISGFVTAPKRIAQRWNVLISQLLKIIVNMEDSNAELIFEKLFILMKNVISNHLGKFEKSGSLHWFLSTIFAAVHESTYMIKDGAHIQAANEIVAVCENVLKELGDVTQKKWIQSLHHTLSSKYGLSGFVFDLNMYDMPQQVMGIRTTVEGWETDFRNSYKPNYGVNYQFAQQPTYAQIASMPAMTGMPPRGPLAKQDLPLTEGDLPLASGKLFPYNEHETMSFLEMLNLNVGNGNVFLSRFPWMQTVGMEPEWFDMEEKPDRNRMNMDTINRYNFVRFPIGPELMPGLLESEPLTFTCSGPSDYISVYNTVDNTSQKLAPMDQCSSVPSVKAPEIVQLFAALNSGTSGEISSRYQLSNDIYSLFKQPADLVLCAERVTAQCKRCVVLDFGGPTLLTDFIIPPCEYLYAVYVDCWWYNESNDETRIASSTEIGFKSLIVSNLYPGILLQKVKLTFVLRAANGKVRIPVGRFFGQKWLTNAELTTATLPYVCSTGEPVVVVRENADEESVSEIISMLKCFCEEVRCRYNMASSELQKLIEEETPLIKVKDAYSECFNLRLQWNIAYGVMNRFRNSAPESMIALSESFETRSWEDYDIEHLKSLSSIMINFSNQMIYLLDLRDSVRDVTLQHAQQQLNIPKDETSTIPRHFPTTILTLDNAVNFFKYFCFKNVPILQAQATAHLFKAGCFTSWWGDFFPAVLRKHFFNSDDNPTANETFLLLTVLCAQSVKHSYLQQVVMEKLFEFIVAVANDLMLQRIDQYSIQKCPLLNWTLQLLSTAFDVVASNKRKTDRWSFLAGLFGQTNSSFSSVVTNYPVQTTICSGPMSSYKPFHNNQFSERLYQRWKELFNNEEFSSELEKPQFIAKRLDILADRLQYLFALMKEQVHGIPAVMPPKSETFFPSHIATSSCQEQSSSNKQTSSDSTVSRFSYVPLHNYQGKIRVRQYSARLKISETLCLSVVHTLIKLLLLDNSNQFLPHSSQLLAVKIISKICIHGSSVPIPLNRALGDTLYDLIFKLLKNSDEYEWMRHALLMLLVDLTDAEMRVFGRVAPQTEAKYEAYKSLNEDEEMEVEAKRHKPDVDVEVSEDNSILTADQDQEMDDVMTPESVPVPDVYGPEGCKTAVASGILDQTWSFAQPTNEFVTFSHFDKPGDDIDEWIIKAAMATLIGATETTEGFLQSKSDPSITYELRFNVLLNWMYRLARYYYDRGDSLTMIFHYFDEALKAEEDFYQKSLDVVHYCNYSSEIVPTGGLKPEDLISTNALKLQVSNCAMHFTTFLNTYCTEDRRMLFKKVQCQEKPNNLKDALNFRFFQALLESKYSLRIYGIRQLCREMNFPDSEVNRFIQGHFVRFRHKLPELTSVAVDALGEKMISADPVLLKAVDEKIKGFCSNFSTFIFKELQDNRISLDKLFNIYAKFIFVNSTWPGMDEFSKQSKIHVLSELSLLEFNSATGTPVETAVTTQSSLETIQSIDTAELKCALENLSTEDHFQIQQMRYNYASHIQFEGDLSIATESNFILPQDFVMDSLSSIQFGYQANFEFRCKELLRSALARNCIYNFVPHCLIQKKSPHDENKDAAFECGVSVKSVVHVIDKYLSKITKDSPSKVNDVLLLYLEYIGSVNASIAVYNGGKSSSFDKEHFTPPFLSGKSLLSIMNFTINSVESTEQLWQSVLASLSLNMKDASLLLSICPSIPFQQFLNKFLKDSLHPYGTGTAFGPTTLEYFGTFLKAIIDLENQTFVEQFIDVLNNIFEKSDNSIFGTISVESLLTAVEIVGLRLSAGVETITCDVRKIALLIYRTIEVIKVCFPKFESSLKSYTFKPNSLPTTQLCSTNMCFTILTPNVQYGFDNMDHPTNSQIILPKLTFTTTKAADLTQKKSKCCKPMHPFSSLEPFEYESFEPPPGGFDSYRTFCGVEQVSEKNVKNRMEMLFTMLLKMIEILPHRWPVGVFLVNKFPQTLSTLINLLNNCDCAVSNFVEIRLSLWKPQTLADFLLFRLLNMANDVHNDFDATAVFVKYLVQAFFFQNQSPHWSTPVIFALITLVTHRMRRSLFLDQKGHIRIAEQLKVAVLALTDRWPSTSNLFNLGSQLTNLANEVNGIVPQTFDCRSLPNKTINNVKVYNFAPYAKITGQGPTANLPSILNDPIPNRRSRSAAYSYVFLPHELWMSLTITLPCQIMCYEIAIRCHQYAALNSPSAIQVEVSEGSATKQWILCGGQVNSGGLLTTTIDMSKHRSPIGAIRLFLRRPNAYTTSINLSQILVYGTTTNPQLLADQIHERTLMNWLIVFDKFQEYSPSPWEYAPYLPEAFMRLFIRITIDHKVHLLLRRVVFTIERRTGPEHPSIMELVMNYLFAGGKLAEGVPPIASAELLHSFCIESMHMDAKSGIVRQKQLLRSIMKAQELYQNGRFDETSFAIMLWASACIIWTNVAVAGTRYQTIAECTMTGRTIILSLWNFTMVNSTNSRVVTMATNWLICSLCRAAPDLTKIIMEQLLKMENSDELMTPWVYSNIGKIFQSDPAATHLINSGFLTRTVSKIIDLSKRCLTFTSIKESELNELSTYIEFIADIIVIQVVCEFFQQDFGQEFFKHIFSALVVCTSIKTEKKTSNCFAKLDQSVVKICQRCISYSDFHRKTIAAELKRLLMDDNCKFGGRLDGTLLQLIIRLVLEDELVIVLCKGLKGPNFEVENFKDQLIHPVFGCSNTHQVLNLSSFTVIRDLIPLKNESSVIRPRNVSNPSSFYDEFAGMESLVTLRRKMEPESQESIEFIDGVLCEEMGYKNVAAKVVCTQISRRNAIKVAYNLKQLTQYIAKRTTPDLRNNDLMYEQTCGYNALLLFVRACNKLEFPYDPSLDQHASKEMEGLTMLQHFAIVGGFASLSKYFPMADHFSAVMETYESLSKKQRDQLAKAASNKSAEAGNGVSSKMTKFAKPNYPMNPMNKWSVQPSVVQLHADINNVALATQALQQQVQSVLTHVGSSSSSLQAMIAGTPVSLNVIEPSAIVTYANGDSNNPVTTIVPKSNFNQSIGPSAGPGLSYPDQMSQAIYSMIGNGQLVFAPMNYASSSKLIVPNTTQCNDKDVPAYTIFTLSMFLKLDYYAIALVTCDRFQAKRVLRAAMGLTNTERDITEIISNFKLVLPKALPPPDFSSNFIPERKHGFISTLSAGKADEKPKKEAESLTIYPFFVLEKIWSLSGPSICGKDLAQKIRNAPETTSILDVILLCASQFSNISPKARTAYSPSSDAQAISQIFELSDQIDSLRDSMSSSNNSKPPQPPANYNYAPMIQQMTMMMDGNSVTNQGAGNNGQDFWAKGTGFGSGTTQVQWNLNEHVRRRKLNEEAVTCMINTISGYLMPAKLGDASLSTAESNIGLTLAKIPYEKAAHFHKQVLNPDEQMLFDFELAFRIYNSCLMPIVHSYLTNDSVFDISKHINVYEACIWFVITLAGLNPIIAKPEEMPLLAGEPKSNDLFAALLLEPCAGESVYFHIKKMHQMIKAYLATIDKERNLKNKQEEANDKQASDEIEEENLEVLESLLSKAIDILGSRLDLDKITNADQMDVDNDMKSIKSKLSFDELYISEMKPLQYESIPFLKDDNKTLLIPHHFSAQFLGNKQIGNPKRMRRLAQEAITLSSSLPLSTSSSVFLRASDERLDVFKVLITGPAGTPYANGCFEFDAYFPPDYPNVPVQISLQTTGNNTVRFNPNLYNDGKVCLSVLNTWHGRPEERWNAETSSFLQVIVSIQSLILVTDPYFNEPGYERSRNTPAGQQASRDYDANIRAMTVRWAILENLRNPPKAFEDVVKRHFYLKKDEIMSEIKDWVDEMQKVCDENPEQADRTIKNSLAALKRSWEMLKEEFSKMPPPKGLEEINIPAFVAPLPNIPAVSMECEPPPGSSNKPILIDD</sequence>